<sequence length="153" mass="16826">MMKVSYRKFLRAIGLERKRGPIVGLDAGLSTLEQQTVLRAADGRTGFAPAPHGGDEDRKAQAIQHGIALAKAEQEQFEAAVEYASRAIRACAPYVHGAEALDRKRVVTLINYMMSDLARIARSTPAAETTEWFCGPDRPYFRPIGKKSAQHDA</sequence>
<evidence type="ECO:0000313" key="1">
    <source>
        <dbReference type="EMBL" id="MBF0859394.1"/>
    </source>
</evidence>
<comment type="caution">
    <text evidence="1">The sequence shown here is derived from an EMBL/GenBank/DDBJ whole genome shotgun (WGS) entry which is preliminary data.</text>
</comment>
<reference evidence="2" key="1">
    <citation type="submission" date="2020-04" db="EMBL/GenBank/DDBJ databases">
        <title>Description of novel Gluconacetobacter.</title>
        <authorList>
            <person name="Sombolestani A."/>
        </authorList>
    </citation>
    <scope>NUCLEOTIDE SEQUENCE [LARGE SCALE GENOMIC DNA]</scope>
    <source>
        <strain evidence="2">LMG 31484</strain>
    </source>
</reference>
<organism evidence="1 2">
    <name type="scientific">Gluconobacter vitians</name>
    <dbReference type="NCBI Taxonomy" id="2728102"/>
    <lineage>
        <taxon>Bacteria</taxon>
        <taxon>Pseudomonadati</taxon>
        <taxon>Pseudomonadota</taxon>
        <taxon>Alphaproteobacteria</taxon>
        <taxon>Acetobacterales</taxon>
        <taxon>Acetobacteraceae</taxon>
        <taxon>Gluconobacter</taxon>
    </lineage>
</organism>
<proteinExistence type="predicted"/>
<name>A0ABR9Y7K7_9PROT</name>
<keyword evidence="2" id="KW-1185">Reference proteome</keyword>
<accession>A0ABR9Y7K7</accession>
<reference evidence="1 2" key="2">
    <citation type="submission" date="2020-11" db="EMBL/GenBank/DDBJ databases">
        <title>Description of novel Gluconobacter species.</title>
        <authorList>
            <person name="Cleenwerck I."/>
            <person name="Cnockaert M."/>
            <person name="Borremans W."/>
            <person name="Wieme A.D."/>
            <person name="De Vuyst L."/>
            <person name="Vandamme P."/>
        </authorList>
    </citation>
    <scope>NUCLEOTIDE SEQUENCE [LARGE SCALE GENOMIC DNA]</scope>
    <source>
        <strain evidence="1 2">LMG 31484</strain>
    </source>
</reference>
<dbReference type="Proteomes" id="UP000623107">
    <property type="component" value="Unassembled WGS sequence"/>
</dbReference>
<dbReference type="RefSeq" id="WP_194260023.1">
    <property type="nucleotide sequence ID" value="NZ_JABCQG010000010.1"/>
</dbReference>
<gene>
    <name evidence="1" type="ORF">HKD24_09225</name>
</gene>
<protein>
    <submittedName>
        <fullName evidence="1">Uncharacterized protein</fullName>
    </submittedName>
</protein>
<evidence type="ECO:0000313" key="2">
    <source>
        <dbReference type="Proteomes" id="UP000623107"/>
    </source>
</evidence>
<dbReference type="EMBL" id="JABCQG010000010">
    <property type="protein sequence ID" value="MBF0859394.1"/>
    <property type="molecule type" value="Genomic_DNA"/>
</dbReference>